<evidence type="ECO:0000256" key="7">
    <source>
        <dbReference type="RuleBase" id="RU000682"/>
    </source>
</evidence>
<dbReference type="PANTHER" id="PTHR45874">
    <property type="entry name" value="HOMEOBOX PROTEIN ABDOMINAL-B"/>
    <property type="match status" value="1"/>
</dbReference>
<dbReference type="EMBL" id="JAEAOA010000663">
    <property type="protein sequence ID" value="KAK3585779.1"/>
    <property type="molecule type" value="Genomic_DNA"/>
</dbReference>
<evidence type="ECO:0000256" key="5">
    <source>
        <dbReference type="ARBA" id="ARBA00023242"/>
    </source>
</evidence>
<comment type="similarity">
    <text evidence="2">Belongs to the Abd-B homeobox family.</text>
</comment>
<keyword evidence="5 6" id="KW-0539">Nucleus</keyword>
<keyword evidence="11" id="KW-1185">Reference proteome</keyword>
<dbReference type="SMART" id="SM00389">
    <property type="entry name" value="HOX"/>
    <property type="match status" value="1"/>
</dbReference>
<proteinExistence type="inferred from homology"/>
<dbReference type="AlphaFoldDB" id="A0AAE0VPU0"/>
<comment type="caution">
    <text evidence="10">The sequence shown here is derived from an EMBL/GenBank/DDBJ whole genome shotgun (WGS) entry which is preliminary data.</text>
</comment>
<evidence type="ECO:0000256" key="8">
    <source>
        <dbReference type="SAM" id="MobiDB-lite"/>
    </source>
</evidence>
<dbReference type="InterPro" id="IPR017970">
    <property type="entry name" value="Homeobox_CS"/>
</dbReference>
<evidence type="ECO:0000256" key="2">
    <source>
        <dbReference type="ARBA" id="ARBA00006317"/>
    </source>
</evidence>
<dbReference type="InterPro" id="IPR046333">
    <property type="entry name" value="HXA10/ABDB-like"/>
</dbReference>
<reference evidence="10" key="1">
    <citation type="journal article" date="2021" name="Genome Biol. Evol.">
        <title>A High-Quality Reference Genome for a Parasitic Bivalve with Doubly Uniparental Inheritance (Bivalvia: Unionida).</title>
        <authorList>
            <person name="Smith C.H."/>
        </authorList>
    </citation>
    <scope>NUCLEOTIDE SEQUENCE</scope>
    <source>
        <strain evidence="10">CHS0354</strain>
    </source>
</reference>
<dbReference type="PROSITE" id="PS00027">
    <property type="entry name" value="HOMEOBOX_1"/>
    <property type="match status" value="1"/>
</dbReference>
<feature type="compositionally biased region" description="Polar residues" evidence="8">
    <location>
        <begin position="243"/>
        <end position="261"/>
    </location>
</feature>
<name>A0AAE0VPU0_9BIVA</name>
<evidence type="ECO:0000313" key="11">
    <source>
        <dbReference type="Proteomes" id="UP001195483"/>
    </source>
</evidence>
<dbReference type="GO" id="GO:0005634">
    <property type="term" value="C:nucleus"/>
    <property type="evidence" value="ECO:0007669"/>
    <property type="project" value="UniProtKB-SubCell"/>
</dbReference>
<dbReference type="InterPro" id="IPR009057">
    <property type="entry name" value="Homeodomain-like_sf"/>
</dbReference>
<evidence type="ECO:0000256" key="6">
    <source>
        <dbReference type="PROSITE-ProRule" id="PRU00108"/>
    </source>
</evidence>
<feature type="region of interest" description="Disordered" evidence="8">
    <location>
        <begin position="233"/>
        <end position="261"/>
    </location>
</feature>
<dbReference type="Pfam" id="PF00046">
    <property type="entry name" value="Homeodomain"/>
    <property type="match status" value="1"/>
</dbReference>
<feature type="domain" description="Homeobox" evidence="9">
    <location>
        <begin position="175"/>
        <end position="235"/>
    </location>
</feature>
<dbReference type="GO" id="GO:0003677">
    <property type="term" value="F:DNA binding"/>
    <property type="evidence" value="ECO:0007669"/>
    <property type="project" value="UniProtKB-UniRule"/>
</dbReference>
<dbReference type="PROSITE" id="PS50071">
    <property type="entry name" value="HOMEOBOX_2"/>
    <property type="match status" value="1"/>
</dbReference>
<keyword evidence="3 6" id="KW-0238">DNA-binding</keyword>
<evidence type="ECO:0000259" key="9">
    <source>
        <dbReference type="PROSITE" id="PS50071"/>
    </source>
</evidence>
<dbReference type="InterPro" id="IPR001356">
    <property type="entry name" value="HD"/>
</dbReference>
<evidence type="ECO:0000313" key="10">
    <source>
        <dbReference type="EMBL" id="KAK3585779.1"/>
    </source>
</evidence>
<dbReference type="CDD" id="cd00086">
    <property type="entry name" value="homeodomain"/>
    <property type="match status" value="1"/>
</dbReference>
<evidence type="ECO:0000256" key="1">
    <source>
        <dbReference type="ARBA" id="ARBA00004123"/>
    </source>
</evidence>
<evidence type="ECO:0000256" key="3">
    <source>
        <dbReference type="ARBA" id="ARBA00023125"/>
    </source>
</evidence>
<dbReference type="SUPFAM" id="SSF46689">
    <property type="entry name" value="Homeodomain-like"/>
    <property type="match status" value="1"/>
</dbReference>
<reference evidence="10" key="3">
    <citation type="submission" date="2023-05" db="EMBL/GenBank/DDBJ databases">
        <authorList>
            <person name="Smith C.H."/>
        </authorList>
    </citation>
    <scope>NUCLEOTIDE SEQUENCE</scope>
    <source>
        <strain evidence="10">CHS0354</strain>
        <tissue evidence="10">Mantle</tissue>
    </source>
</reference>
<sequence length="261" mass="29621">MTAMNPYAFRGWHLPSYADGANCDRNYHMYGSWPSGYFTPASVYPISSESQKQHVNGDWKIPSTLCSSTSDGSPNRDSSLLKSGYEGLIYKPNGCRNDNDPNRDESQRSCCAISCSCNSNPQRLNMLENSWRASEIPGTIDFNKSGLSPYQSICQRPDISSVVHLPSSALGPTAVTLRKRRRPYSKFQIAELEREYNSSTYISKSRRWELSQLINLSERQIKIWFQNRRIKAKKIQKRDDNPSKPQTPIGQTTSSSQNMNQ</sequence>
<protein>
    <recommendedName>
        <fullName evidence="9">Homeobox domain-containing protein</fullName>
    </recommendedName>
</protein>
<comment type="subcellular location">
    <subcellularLocation>
        <location evidence="1 6 7">Nucleus</location>
    </subcellularLocation>
</comment>
<feature type="DNA-binding region" description="Homeobox" evidence="6">
    <location>
        <begin position="177"/>
        <end position="236"/>
    </location>
</feature>
<dbReference type="PRINTS" id="PR00024">
    <property type="entry name" value="HOMEOBOX"/>
</dbReference>
<accession>A0AAE0VPU0</accession>
<gene>
    <name evidence="10" type="ORF">CHS0354_010551</name>
</gene>
<dbReference type="Proteomes" id="UP001195483">
    <property type="component" value="Unassembled WGS sequence"/>
</dbReference>
<reference evidence="10" key="2">
    <citation type="journal article" date="2021" name="Genome Biol. Evol.">
        <title>Developing a high-quality reference genome for a parasitic bivalve with doubly uniparental inheritance (Bivalvia: Unionida).</title>
        <authorList>
            <person name="Smith C.H."/>
        </authorList>
    </citation>
    <scope>NUCLEOTIDE SEQUENCE</scope>
    <source>
        <strain evidence="10">CHS0354</strain>
        <tissue evidence="10">Mantle</tissue>
    </source>
</reference>
<organism evidence="10 11">
    <name type="scientific">Potamilus streckersoni</name>
    <dbReference type="NCBI Taxonomy" id="2493646"/>
    <lineage>
        <taxon>Eukaryota</taxon>
        <taxon>Metazoa</taxon>
        <taxon>Spiralia</taxon>
        <taxon>Lophotrochozoa</taxon>
        <taxon>Mollusca</taxon>
        <taxon>Bivalvia</taxon>
        <taxon>Autobranchia</taxon>
        <taxon>Heteroconchia</taxon>
        <taxon>Palaeoheterodonta</taxon>
        <taxon>Unionida</taxon>
        <taxon>Unionoidea</taxon>
        <taxon>Unionidae</taxon>
        <taxon>Ambleminae</taxon>
        <taxon>Lampsilini</taxon>
        <taxon>Potamilus</taxon>
    </lineage>
</organism>
<keyword evidence="4 6" id="KW-0371">Homeobox</keyword>
<dbReference type="InterPro" id="IPR020479">
    <property type="entry name" value="HD_metazoa"/>
</dbReference>
<evidence type="ECO:0000256" key="4">
    <source>
        <dbReference type="ARBA" id="ARBA00023155"/>
    </source>
</evidence>
<dbReference type="GO" id="GO:0000981">
    <property type="term" value="F:DNA-binding transcription factor activity, RNA polymerase II-specific"/>
    <property type="evidence" value="ECO:0007669"/>
    <property type="project" value="InterPro"/>
</dbReference>
<dbReference type="Gene3D" id="1.10.10.60">
    <property type="entry name" value="Homeodomain-like"/>
    <property type="match status" value="1"/>
</dbReference>